<dbReference type="CDD" id="cd00796">
    <property type="entry name" value="INT_Rci_Hp1_C"/>
    <property type="match status" value="1"/>
</dbReference>
<dbReference type="GO" id="GO:0005737">
    <property type="term" value="C:cytoplasm"/>
    <property type="evidence" value="ECO:0007669"/>
    <property type="project" value="UniProtKB-SubCell"/>
</dbReference>
<dbReference type="InterPro" id="IPR010998">
    <property type="entry name" value="Integrase_recombinase_N"/>
</dbReference>
<dbReference type="Pfam" id="PF00589">
    <property type="entry name" value="Phage_integrase"/>
    <property type="match status" value="1"/>
</dbReference>
<dbReference type="SUPFAM" id="SSF56349">
    <property type="entry name" value="DNA breaking-rejoining enzymes"/>
    <property type="match status" value="1"/>
</dbReference>
<evidence type="ECO:0000259" key="7">
    <source>
        <dbReference type="PROSITE" id="PS51900"/>
    </source>
</evidence>
<feature type="active site" evidence="5">
    <location>
        <position position="232"/>
    </location>
</feature>
<evidence type="ECO:0000259" key="6">
    <source>
        <dbReference type="PROSITE" id="PS51898"/>
    </source>
</evidence>
<accession>A0AAT9GU08</accession>
<dbReference type="InterPro" id="IPR013762">
    <property type="entry name" value="Integrase-like_cat_sf"/>
</dbReference>
<reference evidence="8" key="1">
    <citation type="submission" date="2024-03" db="EMBL/GenBank/DDBJ databases">
        <title>Complete genome sequence of Sulfurisphaera javensis strain KD-1.</title>
        <authorList>
            <person name="Sakai H."/>
            <person name="Nur N."/>
            <person name="Suwanto A."/>
            <person name="Kurosawa N."/>
        </authorList>
    </citation>
    <scope>NUCLEOTIDE SEQUENCE</scope>
    <source>
        <strain evidence="8">KD-1</strain>
    </source>
</reference>
<comment type="subcellular location">
    <subcellularLocation>
        <location evidence="5">Cytoplasm</location>
    </subcellularLocation>
</comment>
<feature type="active site" evidence="5">
    <location>
        <position position="258"/>
    </location>
</feature>
<evidence type="ECO:0000256" key="4">
    <source>
        <dbReference type="ARBA" id="ARBA00023172"/>
    </source>
</evidence>
<dbReference type="KEGG" id="sjv:SJAV_23590"/>
<sequence>MKLQLGKPDIIIDPFNDFITALTIAGASDNTIRLYSIAIRDFLDFIKKDPRYTTAQDLNKWIMNILSRNTKSKNDNDIEKRRKKAVTARHYIIAVLRFLKWLGIDIKPTLPRVRRREIRALSEEDIKKIDENLRRLKDKLLIHLMLDTGLRSKELLSIKKSDISIEKRYIIVRNTKNGEERIVFFTEDTAKMLAKYIKNLKDTDLLFNMSYHALYRKLKRLGKKIGIDLRPHILRHTFATQAIRKGMPLPVVQKLLGHKDIRTTQIYTHLITEDLQEVYKKVFG</sequence>
<feature type="domain" description="Core-binding (CB)" evidence="7">
    <location>
        <begin position="9"/>
        <end position="103"/>
    </location>
</feature>
<dbReference type="RefSeq" id="WP_369609929.1">
    <property type="nucleotide sequence ID" value="NZ_AP031322.1"/>
</dbReference>
<dbReference type="GeneID" id="92355317"/>
<dbReference type="PROSITE" id="PS51898">
    <property type="entry name" value="TYR_RECOMBINASE"/>
    <property type="match status" value="1"/>
</dbReference>
<dbReference type="HAMAP" id="MF_02055">
    <property type="entry name" value="Recomb_XerA"/>
    <property type="match status" value="1"/>
</dbReference>
<keyword evidence="4 5" id="KW-0233">DNA recombination</keyword>
<comment type="similarity">
    <text evidence="5">Belongs to the 'phage' integrase family. XerA subfamily.</text>
</comment>
<dbReference type="InterPro" id="IPR002104">
    <property type="entry name" value="Integrase_catalytic"/>
</dbReference>
<dbReference type="NCBIfam" id="NF040815">
    <property type="entry name" value="recomb_XerA_Arch"/>
    <property type="match status" value="1"/>
</dbReference>
<dbReference type="GO" id="GO:0006313">
    <property type="term" value="P:DNA transposition"/>
    <property type="evidence" value="ECO:0007669"/>
    <property type="project" value="UniProtKB-UniRule"/>
</dbReference>
<proteinExistence type="inferred from homology"/>
<dbReference type="GO" id="GO:0009037">
    <property type="term" value="F:tyrosine-based site-specific recombinase activity"/>
    <property type="evidence" value="ECO:0007669"/>
    <property type="project" value="UniProtKB-UniRule"/>
</dbReference>
<dbReference type="EMBL" id="AP031322">
    <property type="protein sequence ID" value="BFH74415.1"/>
    <property type="molecule type" value="Genomic_DNA"/>
</dbReference>
<name>A0AAT9GU08_9CREN</name>
<evidence type="ECO:0000256" key="3">
    <source>
        <dbReference type="ARBA" id="ARBA00023125"/>
    </source>
</evidence>
<protein>
    <recommendedName>
        <fullName evidence="5">Tyrosine recombinase XerA</fullName>
    </recommendedName>
</protein>
<dbReference type="InterPro" id="IPR004107">
    <property type="entry name" value="Integrase_SAM-like_N"/>
</dbReference>
<evidence type="ECO:0000256" key="5">
    <source>
        <dbReference type="HAMAP-Rule" id="MF_02055"/>
    </source>
</evidence>
<feature type="active site" description="O-(3'-phospho-DNA)-tyrosine intermediate" evidence="5">
    <location>
        <position position="267"/>
    </location>
</feature>
<dbReference type="Pfam" id="PF13495">
    <property type="entry name" value="Phage_int_SAM_4"/>
    <property type="match status" value="1"/>
</dbReference>
<dbReference type="GO" id="GO:0003677">
    <property type="term" value="F:DNA binding"/>
    <property type="evidence" value="ECO:0007669"/>
    <property type="project" value="UniProtKB-UniRule"/>
</dbReference>
<feature type="active site" evidence="5">
    <location>
        <position position="235"/>
    </location>
</feature>
<feature type="active site" evidence="5">
    <location>
        <position position="176"/>
    </location>
</feature>
<dbReference type="InterPro" id="IPR011010">
    <property type="entry name" value="DNA_brk_join_enz"/>
</dbReference>
<feature type="active site" evidence="5">
    <location>
        <position position="151"/>
    </location>
</feature>
<comment type="function">
    <text evidence="5">Site-specific tyrosine recombinase, which acts by catalyzing the cutting and rejoining of the recombining DNA molecules.</text>
</comment>
<dbReference type="InterPro" id="IPR050090">
    <property type="entry name" value="Tyrosine_recombinase_XerCD"/>
</dbReference>
<organism evidence="8">
    <name type="scientific">Sulfurisphaera javensis</name>
    <dbReference type="NCBI Taxonomy" id="2049879"/>
    <lineage>
        <taxon>Archaea</taxon>
        <taxon>Thermoproteota</taxon>
        <taxon>Thermoprotei</taxon>
        <taxon>Sulfolobales</taxon>
        <taxon>Sulfolobaceae</taxon>
        <taxon>Sulfurisphaera</taxon>
    </lineage>
</organism>
<dbReference type="PROSITE" id="PS51900">
    <property type="entry name" value="CB"/>
    <property type="match status" value="1"/>
</dbReference>
<keyword evidence="2 5" id="KW-0229">DNA integration</keyword>
<evidence type="ECO:0000313" key="8">
    <source>
        <dbReference type="EMBL" id="BFH74415.1"/>
    </source>
</evidence>
<dbReference type="PANTHER" id="PTHR30349">
    <property type="entry name" value="PHAGE INTEGRASE-RELATED"/>
    <property type="match status" value="1"/>
</dbReference>
<gene>
    <name evidence="5" type="primary">xerA</name>
    <name evidence="8" type="ORF">SJAV_23590</name>
</gene>
<evidence type="ECO:0000256" key="1">
    <source>
        <dbReference type="ARBA" id="ARBA00022490"/>
    </source>
</evidence>
<feature type="domain" description="Tyr recombinase" evidence="6">
    <location>
        <begin position="116"/>
        <end position="280"/>
    </location>
</feature>
<dbReference type="Gene3D" id="1.10.443.10">
    <property type="entry name" value="Intergrase catalytic core"/>
    <property type="match status" value="1"/>
</dbReference>
<evidence type="ECO:0000256" key="2">
    <source>
        <dbReference type="ARBA" id="ARBA00022908"/>
    </source>
</evidence>
<dbReference type="InterPro" id="IPR044068">
    <property type="entry name" value="CB"/>
</dbReference>
<dbReference type="Gene3D" id="1.10.150.130">
    <property type="match status" value="1"/>
</dbReference>
<dbReference type="InterPro" id="IPR033686">
    <property type="entry name" value="XerA"/>
</dbReference>
<dbReference type="AlphaFoldDB" id="A0AAT9GU08"/>
<keyword evidence="1 5" id="KW-0963">Cytoplasm</keyword>
<dbReference type="PANTHER" id="PTHR30349:SF41">
    <property type="entry name" value="INTEGRASE_RECOMBINASE PROTEIN MJ0367-RELATED"/>
    <property type="match status" value="1"/>
</dbReference>
<keyword evidence="3 5" id="KW-0238">DNA-binding</keyword>